<reference evidence="3" key="1">
    <citation type="journal article" date="2018" name="Nat. Microbiol.">
        <title>Leveraging single-cell genomics to expand the fungal tree of life.</title>
        <authorList>
            <person name="Ahrendt S.R."/>
            <person name="Quandt C.A."/>
            <person name="Ciobanu D."/>
            <person name="Clum A."/>
            <person name="Salamov A."/>
            <person name="Andreopoulos B."/>
            <person name="Cheng J.F."/>
            <person name="Woyke T."/>
            <person name="Pelin A."/>
            <person name="Henrissat B."/>
            <person name="Reynolds N.K."/>
            <person name="Benny G.L."/>
            <person name="Smith M.E."/>
            <person name="James T.Y."/>
            <person name="Grigoriev I.V."/>
        </authorList>
    </citation>
    <scope>NUCLEOTIDE SEQUENCE [LARGE SCALE GENOMIC DNA]</scope>
</reference>
<accession>A0A4P9WB60</accession>
<sequence length="186" mass="21138">MAVIFTRTGSNGKGVLNKIMKEAFGDFHDEPRAALLTSKRPSDEKQNKKINGSFLKVITGEDTITVRTLNAREFQTYVPKFTPTFLCNVIPTIKEGSDDIKGIWRRLKIINFPVRFSATGPYDEYRKPIDDTLGTKVNAWAPELMLLLIEIFSEYCKNGSKLTVPEEVVGEQKMVMNSFLEFFNTM</sequence>
<dbReference type="AlphaFoldDB" id="A0A4P9WB60"/>
<dbReference type="EMBL" id="KZ995928">
    <property type="protein sequence ID" value="RKO89714.1"/>
    <property type="molecule type" value="Genomic_DNA"/>
</dbReference>
<evidence type="ECO:0008006" key="4">
    <source>
        <dbReference type="Google" id="ProtNLM"/>
    </source>
</evidence>
<dbReference type="PANTHER" id="PTHR35372">
    <property type="entry name" value="ATP BINDING PROTEIN-RELATED"/>
    <property type="match status" value="1"/>
</dbReference>
<dbReference type="OrthoDB" id="2094873at2759"/>
<name>A0A4P9WB60_9FUNG</name>
<dbReference type="Proteomes" id="UP000269721">
    <property type="component" value="Unassembled WGS sequence"/>
</dbReference>
<proteinExistence type="predicted"/>
<evidence type="ECO:0000313" key="3">
    <source>
        <dbReference type="Proteomes" id="UP000269721"/>
    </source>
</evidence>
<dbReference type="PANTHER" id="PTHR35372:SF2">
    <property type="entry name" value="SF3 HELICASE DOMAIN-CONTAINING PROTEIN"/>
    <property type="match status" value="1"/>
</dbReference>
<evidence type="ECO:0000313" key="2">
    <source>
        <dbReference type="EMBL" id="RKO89714.1"/>
    </source>
</evidence>
<dbReference type="GO" id="GO:0016787">
    <property type="term" value="F:hydrolase activity"/>
    <property type="evidence" value="ECO:0007669"/>
    <property type="project" value="UniProtKB-KW"/>
</dbReference>
<keyword evidence="1" id="KW-0378">Hydrolase</keyword>
<evidence type="ECO:0000256" key="1">
    <source>
        <dbReference type="ARBA" id="ARBA00022801"/>
    </source>
</evidence>
<dbReference type="InterPro" id="IPR051620">
    <property type="entry name" value="ORF904-like_C"/>
</dbReference>
<gene>
    <name evidence="2" type="ORF">BDK51DRAFT_48740</name>
</gene>
<protein>
    <recommendedName>
        <fullName evidence="4">SF3 helicase domain-containing protein</fullName>
    </recommendedName>
</protein>
<organism evidence="2 3">
    <name type="scientific">Blyttiomyces helicus</name>
    <dbReference type="NCBI Taxonomy" id="388810"/>
    <lineage>
        <taxon>Eukaryota</taxon>
        <taxon>Fungi</taxon>
        <taxon>Fungi incertae sedis</taxon>
        <taxon>Chytridiomycota</taxon>
        <taxon>Chytridiomycota incertae sedis</taxon>
        <taxon>Chytridiomycetes</taxon>
        <taxon>Chytridiomycetes incertae sedis</taxon>
        <taxon>Blyttiomyces</taxon>
    </lineage>
</organism>
<keyword evidence="3" id="KW-1185">Reference proteome</keyword>